<feature type="compositionally biased region" description="Gly residues" evidence="1">
    <location>
        <begin position="207"/>
        <end position="230"/>
    </location>
</feature>
<gene>
    <name evidence="3" type="ORF">EXE57_04525</name>
</gene>
<organism evidence="3 4">
    <name type="scientific">Nocardioides euryhalodurans</name>
    <dbReference type="NCBI Taxonomy" id="2518370"/>
    <lineage>
        <taxon>Bacteria</taxon>
        <taxon>Bacillati</taxon>
        <taxon>Actinomycetota</taxon>
        <taxon>Actinomycetes</taxon>
        <taxon>Propionibacteriales</taxon>
        <taxon>Nocardioidaceae</taxon>
        <taxon>Nocardioides</taxon>
    </lineage>
</organism>
<feature type="compositionally biased region" description="Low complexity" evidence="1">
    <location>
        <begin position="27"/>
        <end position="43"/>
    </location>
</feature>
<evidence type="ECO:0000313" key="4">
    <source>
        <dbReference type="Proteomes" id="UP000294894"/>
    </source>
</evidence>
<evidence type="ECO:0000256" key="1">
    <source>
        <dbReference type="SAM" id="MobiDB-lite"/>
    </source>
</evidence>
<sequence>MRRSARLIALGLAATLALSACSDDGETPASGSSGESPSASETPYLEVPEGVELTTQGSELEIGQTATVAYEPRQGQIGALDIKVTATEKASFSMFEGWELTKETRSTSPYFVRARITNVGESDLGGNRVPLYIVDGENRLIESSVFTGTFEPCEGSEFPKKFRNGDRVNACMVYLAPDKGELTAVSFRPTQEFDPITWTGELEKAGAGQGGGKNKNKKQGGGQQQGNGNG</sequence>
<dbReference type="EMBL" id="CP038267">
    <property type="protein sequence ID" value="QBR91611.1"/>
    <property type="molecule type" value="Genomic_DNA"/>
</dbReference>
<evidence type="ECO:0000313" key="3">
    <source>
        <dbReference type="EMBL" id="QBR91611.1"/>
    </source>
</evidence>
<keyword evidence="4" id="KW-1185">Reference proteome</keyword>
<protein>
    <recommendedName>
        <fullName evidence="5">DUF4352 domain-containing protein</fullName>
    </recommendedName>
</protein>
<feature type="signal peptide" evidence="2">
    <location>
        <begin position="1"/>
        <end position="22"/>
    </location>
</feature>
<evidence type="ECO:0008006" key="5">
    <source>
        <dbReference type="Google" id="ProtNLM"/>
    </source>
</evidence>
<keyword evidence="2" id="KW-0732">Signal</keyword>
<dbReference type="RefSeq" id="WP_135074398.1">
    <property type="nucleotide sequence ID" value="NZ_CP038267.1"/>
</dbReference>
<dbReference type="Proteomes" id="UP000294894">
    <property type="component" value="Chromosome"/>
</dbReference>
<accession>A0A4P7GJ11</accession>
<dbReference type="OrthoDB" id="3783044at2"/>
<feature type="region of interest" description="Disordered" evidence="1">
    <location>
        <begin position="23"/>
        <end position="43"/>
    </location>
</feature>
<dbReference type="KEGG" id="noy:EXE57_04525"/>
<proteinExistence type="predicted"/>
<feature type="region of interest" description="Disordered" evidence="1">
    <location>
        <begin position="196"/>
        <end position="230"/>
    </location>
</feature>
<dbReference type="AlphaFoldDB" id="A0A4P7GJ11"/>
<reference evidence="3 4" key="1">
    <citation type="submission" date="2019-03" db="EMBL/GenBank/DDBJ databases">
        <title>Three New Species of Nocardioides, Nocardioides euryhalodurans sp. nov., Nocardioides seonyuensis sp. nov. and Nocardioides eburneoflavus sp. nov., Iolated from Soil.</title>
        <authorList>
            <person name="Roh S.G."/>
            <person name="Lee C."/>
            <person name="Kim M.-K."/>
            <person name="Kim S.B."/>
        </authorList>
    </citation>
    <scope>NUCLEOTIDE SEQUENCE [LARGE SCALE GENOMIC DNA]</scope>
    <source>
        <strain evidence="3 4">MMS17-SY117</strain>
    </source>
</reference>
<evidence type="ECO:0000256" key="2">
    <source>
        <dbReference type="SAM" id="SignalP"/>
    </source>
</evidence>
<name>A0A4P7GJ11_9ACTN</name>
<dbReference type="PROSITE" id="PS51257">
    <property type="entry name" value="PROKAR_LIPOPROTEIN"/>
    <property type="match status" value="1"/>
</dbReference>
<feature type="chain" id="PRO_5020731684" description="DUF4352 domain-containing protein" evidence="2">
    <location>
        <begin position="23"/>
        <end position="230"/>
    </location>
</feature>